<proteinExistence type="predicted"/>
<evidence type="ECO:0000313" key="3">
    <source>
        <dbReference type="Proteomes" id="UP000549913"/>
    </source>
</evidence>
<evidence type="ECO:0000256" key="1">
    <source>
        <dbReference type="SAM" id="Phobius"/>
    </source>
</evidence>
<keyword evidence="1" id="KW-0812">Transmembrane</keyword>
<gene>
    <name evidence="2" type="ORF">BJ984_002418</name>
</gene>
<keyword evidence="1" id="KW-1133">Transmembrane helix</keyword>
<keyword evidence="3" id="KW-1185">Reference proteome</keyword>
<keyword evidence="1" id="KW-0472">Membrane</keyword>
<sequence>MTNPAPPFPSARPARRPPPGWPFWLAFALLIVPGLIALSALGGAHDAAVDRLAQVRDVVDRDVVVTGTLVDVETNSGLPTNQGQYEAVIPDARGGPGTTVTLGGDDHWGFPPDPDHPARLDFLVVLDDPPHAIAHGPVGTVAAVTPATVADAEQSVDRTRVVWIVAVVVFWAAVVTLPALAILFSVRRRRARATGRRMPVPRL</sequence>
<comment type="caution">
    <text evidence="2">The sequence shown here is derived from an EMBL/GenBank/DDBJ whole genome shotgun (WGS) entry which is preliminary data.</text>
</comment>
<dbReference type="AlphaFoldDB" id="A0A852SRC8"/>
<organism evidence="2 3">
    <name type="scientific">Herbiconiux flava</name>
    <dbReference type="NCBI Taxonomy" id="881268"/>
    <lineage>
        <taxon>Bacteria</taxon>
        <taxon>Bacillati</taxon>
        <taxon>Actinomycetota</taxon>
        <taxon>Actinomycetes</taxon>
        <taxon>Micrococcales</taxon>
        <taxon>Microbacteriaceae</taxon>
        <taxon>Herbiconiux</taxon>
    </lineage>
</organism>
<feature type="transmembrane region" description="Helical" evidence="1">
    <location>
        <begin position="161"/>
        <end position="186"/>
    </location>
</feature>
<name>A0A852SRC8_9MICO</name>
<reference evidence="2 3" key="1">
    <citation type="submission" date="2020-07" db="EMBL/GenBank/DDBJ databases">
        <title>Sequencing the genomes of 1000 actinobacteria strains.</title>
        <authorList>
            <person name="Klenk H.-P."/>
        </authorList>
    </citation>
    <scope>NUCLEOTIDE SEQUENCE [LARGE SCALE GENOMIC DNA]</scope>
    <source>
        <strain evidence="2 3">DSM 26474</strain>
    </source>
</reference>
<protein>
    <submittedName>
        <fullName evidence="2">Uncharacterized protein</fullName>
    </submittedName>
</protein>
<dbReference type="RefSeq" id="WP_179548255.1">
    <property type="nucleotide sequence ID" value="NZ_BSEW01000002.1"/>
</dbReference>
<accession>A0A852SRC8</accession>
<dbReference type="Proteomes" id="UP000549913">
    <property type="component" value="Unassembled WGS sequence"/>
</dbReference>
<evidence type="ECO:0000313" key="2">
    <source>
        <dbReference type="EMBL" id="NYD71260.1"/>
    </source>
</evidence>
<feature type="transmembrane region" description="Helical" evidence="1">
    <location>
        <begin position="21"/>
        <end position="42"/>
    </location>
</feature>
<dbReference type="EMBL" id="JACCBM010000001">
    <property type="protein sequence ID" value="NYD71260.1"/>
    <property type="molecule type" value="Genomic_DNA"/>
</dbReference>